<evidence type="ECO:0000256" key="1">
    <source>
        <dbReference type="SAM" id="Phobius"/>
    </source>
</evidence>
<dbReference type="EMBL" id="MLAK01001008">
    <property type="protein sequence ID" value="OHS99375.1"/>
    <property type="molecule type" value="Genomic_DNA"/>
</dbReference>
<keyword evidence="1" id="KW-0812">Transmembrane</keyword>
<organism evidence="2 3">
    <name type="scientific">Tritrichomonas foetus</name>
    <dbReference type="NCBI Taxonomy" id="1144522"/>
    <lineage>
        <taxon>Eukaryota</taxon>
        <taxon>Metamonada</taxon>
        <taxon>Parabasalia</taxon>
        <taxon>Tritrichomonadida</taxon>
        <taxon>Tritrichomonadidae</taxon>
        <taxon>Tritrichomonas</taxon>
    </lineage>
</organism>
<sequence>MNETKYSGEMILCTVTFITYLVEFSLRFPSIGKMMNYTILALFAADFMNPSPMFASHESLSIYSSQFSDIYASIIYSHKMTHSYLSKVKFSRIFNTAIYLDSDLNLKDRTYSQTYIQKENVNSITIDHCLFLRCKSQEEGGAMKIVNENSNVDLTILNSGFSDCYSKKGDAFYCITKKLYCKNCCIDKCGNSAFYSHSNGVFFLEYVLLSNSKLNSTIESVHSAKDIIKSSNITNNQNGISISVDFSQISLSFCFFSQNSGEFFFSFSHKVYKVFDYHFESDVFLENKFSGRLIESTKTGSTVHFKDSAFIHDDINMYTSLKTTISDCTFSLANEREVRNKFSAVTIYSGNKFGQENYTTQNYGITQQCWDLIPTEKSQFQFDFSKNLIISGGATFLLAVCLVFVICSCCRTKRYSDQIPLMYTR</sequence>
<accession>A0A1J4JLT7</accession>
<proteinExistence type="predicted"/>
<gene>
    <name evidence="2" type="ORF">TRFO_34187</name>
</gene>
<feature type="transmembrane region" description="Helical" evidence="1">
    <location>
        <begin position="387"/>
        <end position="406"/>
    </location>
</feature>
<keyword evidence="3" id="KW-1185">Reference proteome</keyword>
<keyword evidence="1" id="KW-0472">Membrane</keyword>
<dbReference type="GeneID" id="94844230"/>
<comment type="caution">
    <text evidence="2">The sequence shown here is derived from an EMBL/GenBank/DDBJ whole genome shotgun (WGS) entry which is preliminary data.</text>
</comment>
<dbReference type="RefSeq" id="XP_068352512.1">
    <property type="nucleotide sequence ID" value="XM_068509526.1"/>
</dbReference>
<evidence type="ECO:0000313" key="3">
    <source>
        <dbReference type="Proteomes" id="UP000179807"/>
    </source>
</evidence>
<keyword evidence="1" id="KW-1133">Transmembrane helix</keyword>
<dbReference type="SUPFAM" id="SSF51126">
    <property type="entry name" value="Pectin lyase-like"/>
    <property type="match status" value="1"/>
</dbReference>
<dbReference type="VEuPathDB" id="TrichDB:TRFO_34187"/>
<dbReference type="AlphaFoldDB" id="A0A1J4JLT7"/>
<name>A0A1J4JLT7_9EUKA</name>
<dbReference type="InterPro" id="IPR011050">
    <property type="entry name" value="Pectin_lyase_fold/virulence"/>
</dbReference>
<dbReference type="Proteomes" id="UP000179807">
    <property type="component" value="Unassembled WGS sequence"/>
</dbReference>
<evidence type="ECO:0000313" key="2">
    <source>
        <dbReference type="EMBL" id="OHS99375.1"/>
    </source>
</evidence>
<reference evidence="2" key="1">
    <citation type="submission" date="2016-10" db="EMBL/GenBank/DDBJ databases">
        <authorList>
            <person name="Benchimol M."/>
            <person name="Almeida L.G."/>
            <person name="Vasconcelos A.T."/>
            <person name="Perreira-Neves A."/>
            <person name="Rosa I.A."/>
            <person name="Tasca T."/>
            <person name="Bogo M.R."/>
            <person name="de Souza W."/>
        </authorList>
    </citation>
    <scope>NUCLEOTIDE SEQUENCE [LARGE SCALE GENOMIC DNA]</scope>
    <source>
        <strain evidence="2">K</strain>
    </source>
</reference>
<protein>
    <submittedName>
        <fullName evidence="2">Uncharacterized protein</fullName>
    </submittedName>
</protein>